<keyword evidence="1" id="KW-0812">Transmembrane</keyword>
<evidence type="ECO:0000313" key="2">
    <source>
        <dbReference type="EMBL" id="KRY38830.1"/>
    </source>
</evidence>
<protein>
    <submittedName>
        <fullName evidence="2">Uncharacterized protein</fullName>
    </submittedName>
</protein>
<keyword evidence="3" id="KW-1185">Reference proteome</keyword>
<keyword evidence="1" id="KW-0472">Membrane</keyword>
<dbReference type="OrthoDB" id="10443003at2759"/>
<dbReference type="EMBL" id="JYDH01000022">
    <property type="protein sequence ID" value="KRY38830.1"/>
    <property type="molecule type" value="Genomic_DNA"/>
</dbReference>
<organism evidence="2 3">
    <name type="scientific">Trichinella spiralis</name>
    <name type="common">Trichina worm</name>
    <dbReference type="NCBI Taxonomy" id="6334"/>
    <lineage>
        <taxon>Eukaryota</taxon>
        <taxon>Metazoa</taxon>
        <taxon>Ecdysozoa</taxon>
        <taxon>Nematoda</taxon>
        <taxon>Enoplea</taxon>
        <taxon>Dorylaimia</taxon>
        <taxon>Trichinellida</taxon>
        <taxon>Trichinellidae</taxon>
        <taxon>Trichinella</taxon>
    </lineage>
</organism>
<evidence type="ECO:0000256" key="1">
    <source>
        <dbReference type="SAM" id="Phobius"/>
    </source>
</evidence>
<keyword evidence="1" id="KW-1133">Transmembrane helix</keyword>
<name>A0A0V1BPX8_TRISP</name>
<dbReference type="Proteomes" id="UP000054776">
    <property type="component" value="Unassembled WGS sequence"/>
</dbReference>
<feature type="transmembrane region" description="Helical" evidence="1">
    <location>
        <begin position="34"/>
        <end position="54"/>
    </location>
</feature>
<sequence length="98" mass="11655">MMNHVSDVDANGRTDQIDLADWSLYCEKAKWQNFLFVLLFRLMVINFKAILKIAHWKKKKKLKRGRELSLVIRIVELVWNKRANGVEELTHSRSERES</sequence>
<comment type="caution">
    <text evidence="2">The sequence shown here is derived from an EMBL/GenBank/DDBJ whole genome shotgun (WGS) entry which is preliminary data.</text>
</comment>
<dbReference type="InParanoid" id="A0A0V1BPX8"/>
<accession>A0A0V1BPX8</accession>
<proteinExistence type="predicted"/>
<dbReference type="AlphaFoldDB" id="A0A0V1BPX8"/>
<gene>
    <name evidence="2" type="ORF">T01_9558</name>
</gene>
<reference evidence="2 3" key="1">
    <citation type="submission" date="2015-01" db="EMBL/GenBank/DDBJ databases">
        <title>Evolution of Trichinella species and genotypes.</title>
        <authorList>
            <person name="Korhonen P.K."/>
            <person name="Edoardo P."/>
            <person name="Giuseppe L.R."/>
            <person name="Gasser R.B."/>
        </authorList>
    </citation>
    <scope>NUCLEOTIDE SEQUENCE [LARGE SCALE GENOMIC DNA]</scope>
    <source>
        <strain evidence="2">ISS3</strain>
    </source>
</reference>
<evidence type="ECO:0000313" key="3">
    <source>
        <dbReference type="Proteomes" id="UP000054776"/>
    </source>
</evidence>